<dbReference type="InterPro" id="IPR047589">
    <property type="entry name" value="DUF11_rpt"/>
</dbReference>
<accession>A0A1B1Y8E5</accession>
<dbReference type="Pfam" id="PF13585">
    <property type="entry name" value="CHU_C"/>
    <property type="match status" value="1"/>
</dbReference>
<dbReference type="InterPro" id="IPR026341">
    <property type="entry name" value="T9SS_type_B"/>
</dbReference>
<dbReference type="STRING" id="1790137.AXE80_12475"/>
<organism evidence="3 4">
    <name type="scientific">Wenyingzhuangia fucanilytica</name>
    <dbReference type="NCBI Taxonomy" id="1790137"/>
    <lineage>
        <taxon>Bacteria</taxon>
        <taxon>Pseudomonadati</taxon>
        <taxon>Bacteroidota</taxon>
        <taxon>Flavobacteriia</taxon>
        <taxon>Flavobacteriales</taxon>
        <taxon>Flavobacteriaceae</taxon>
        <taxon>Wenyingzhuangia</taxon>
    </lineage>
</organism>
<dbReference type="RefSeq" id="WP_068827850.1">
    <property type="nucleotide sequence ID" value="NZ_CP014224.1"/>
</dbReference>
<dbReference type="Proteomes" id="UP000092967">
    <property type="component" value="Chromosome"/>
</dbReference>
<feature type="domain" description="Ig-like" evidence="2">
    <location>
        <begin position="1014"/>
        <end position="1092"/>
    </location>
</feature>
<feature type="domain" description="Ig-like" evidence="2">
    <location>
        <begin position="374"/>
        <end position="454"/>
    </location>
</feature>
<reference evidence="3 4" key="1">
    <citation type="submission" date="2016-02" db="EMBL/GenBank/DDBJ databases">
        <authorList>
            <person name="Wen L."/>
            <person name="He K."/>
            <person name="Yang H."/>
        </authorList>
    </citation>
    <scope>NUCLEOTIDE SEQUENCE [LARGE SCALE GENOMIC DNA]</scope>
    <source>
        <strain evidence="3 4">CZ1127</strain>
    </source>
</reference>
<evidence type="ECO:0008006" key="5">
    <source>
        <dbReference type="Google" id="ProtNLM"/>
    </source>
</evidence>
<dbReference type="InterPro" id="IPR044023">
    <property type="entry name" value="Ig_7"/>
</dbReference>
<feature type="domain" description="Ig-like" evidence="2">
    <location>
        <begin position="854"/>
        <end position="931"/>
    </location>
</feature>
<feature type="domain" description="Ig-like" evidence="2">
    <location>
        <begin position="777"/>
        <end position="852"/>
    </location>
</feature>
<keyword evidence="4" id="KW-1185">Reference proteome</keyword>
<dbReference type="OrthoDB" id="1236981at2"/>
<dbReference type="EMBL" id="CP014224">
    <property type="protein sequence ID" value="ANW97050.1"/>
    <property type="molecule type" value="Genomic_DNA"/>
</dbReference>
<evidence type="ECO:0000313" key="4">
    <source>
        <dbReference type="Proteomes" id="UP000092967"/>
    </source>
</evidence>
<feature type="domain" description="Ig-like" evidence="2">
    <location>
        <begin position="536"/>
        <end position="613"/>
    </location>
</feature>
<dbReference type="KEGG" id="wfu:AXE80_12475"/>
<dbReference type="NCBIfam" id="TIGR04131">
    <property type="entry name" value="Bac_Flav_CTERM"/>
    <property type="match status" value="1"/>
</dbReference>
<dbReference type="NCBIfam" id="TIGR01451">
    <property type="entry name" value="B_ant_repeat"/>
    <property type="match status" value="1"/>
</dbReference>
<feature type="domain" description="DUF11" evidence="1">
    <location>
        <begin position="1264"/>
        <end position="1376"/>
    </location>
</feature>
<protein>
    <recommendedName>
        <fullName evidence="5">DUF11 domain-containing protein</fullName>
    </recommendedName>
</protein>
<dbReference type="Pfam" id="PF19081">
    <property type="entry name" value="Ig_7"/>
    <property type="match status" value="7"/>
</dbReference>
<evidence type="ECO:0000259" key="2">
    <source>
        <dbReference type="Pfam" id="PF19081"/>
    </source>
</evidence>
<feature type="domain" description="Ig-like" evidence="2">
    <location>
        <begin position="934"/>
        <end position="1011"/>
    </location>
</feature>
<gene>
    <name evidence="3" type="ORF">AXE80_12475</name>
</gene>
<proteinExistence type="predicted"/>
<evidence type="ECO:0000259" key="1">
    <source>
        <dbReference type="Pfam" id="PF01345"/>
    </source>
</evidence>
<evidence type="ECO:0000313" key="3">
    <source>
        <dbReference type="EMBL" id="ANW97050.1"/>
    </source>
</evidence>
<name>A0A1B1Y8E5_9FLAO</name>
<sequence length="1477" mass="153970">MKNQNYFKLILLVGLFCALGIFKTYSQQVYATTATELSSGNRVDDEGNAAANNGNLAKVRSYGGIAVGIGAYAGELKLTFPNTVPANTTTYIRVGDGGTGLLDLLLGGSLGTLLSNVVGTIALGDHFVEVSALDGSNNTVVTGRSDNITSSSVLKVVRNKDGETFFAITPAVDYKSVVIKDNTNALLLGTSNFINVHHAFYLDSASMFCNPSGIFTSYDGTGISLGLLDPLGVLGTTGVENPEYAIDDDDATYSKINVGIVSALATVYQDIQFPTTATSTDQLEIRIRGLEGALVNVAVLQNINIDLYNAGAVVYSTTVDAANLLALLPSAGGDISKVSVTPGVQFDKLRVTLVSPLGVNLAQQVDLFGAKITPAPPTLGPGEDNQAFCTIQNATVANLAATVGIGSVIWYDQETGGTAYAGTDALTNGTVYYGATLDGSCESLSRVAVTVAVSDSDTPTTTEATQSFCAVDNPKISDLSADVTAGVITWYDQAIGGTAYTSTDVLVDGEKYYAANTVGSCESSSRLEVTAVVTNPTIPTTVNANQSFCAVDAPTIADLDATASGTIIWYNQAIGGTAYTSADVLVNGNTYYAANSDGTCEGSSRLEVTVTVSDAAVPTTTQTTQSFCTVDAPTVADLDATASGTVTWYNQAVGGAAYADTDVLVNGNTYYAANINGSCESSLRLEVTVEIGDSAVPTTTEATQSFCTVDNPKISDLSADVATGVITWYDQAIGGTAYADTDVLVNGDKYYAANTVGTCESSTRLEVSVSISDATTPTTTVGAAQSFCAANNPTVADLDATASGTIIWYNQAVDGTAYVATDALIDGGEYYAANLDGSCESSSRLKVTVSINNPSTPTTTVGAAQSFCAVNNPTVADLDATASGTVVWYNQASGGTAYASTDVLIDGGEYYAANLEGGCESDTRLKVTVEVANPSTPTTTVGATQSFCAVNNPTVADLDASASGTVIWYDQAVGGTAYSSTDVLVDGDKYYAVNLDRGCESSSRLEVSVSVSNPATPTTTVGANQSFCAIDSPTIADLDATASGTIVWYNQASGGTAYASTDVLIDGGEYYAANLEGGCESPTRLKIEVAVNGPAIPTTTEITQSFCTTVDPTIADLDATASGTIVWYNQASGGTAYANTDLLVDGTSYYAANLEGGCESTTRLKVDVILGFDLALVGTLNGVCLGNTETYELPTGLAPYTWTVTGGNVISGGSSNDHTIEIQWLSLSNTKIDVEITGGCYLSNVKTFDIGVTDVCTSSRSTEDLEITSEVNNINPEIEEEITFTVRVINTSSSTMFMDVNISEILTSGFTYVSSSTTMGAYDSSTGMWNIPTLSGNDDAEMILKVKVNSSGNYLNTAAIIDSTPLDASTANNSVEILVEPSCLKVYNHMTPNGDGMNDCLMISCIENYDNTMLEIFDRYGALVYKKANYKNDWDGVANQTSTIIKKGEQLPNGTYFYHLELNNGSKPKTGWIQITK</sequence>
<dbReference type="InterPro" id="IPR001434">
    <property type="entry name" value="OmcB-like_DUF11"/>
</dbReference>
<dbReference type="Pfam" id="PF01345">
    <property type="entry name" value="DUF11"/>
    <property type="match status" value="1"/>
</dbReference>
<feature type="domain" description="Ig-like" evidence="2">
    <location>
        <begin position="1094"/>
        <end position="1169"/>
    </location>
</feature>